<dbReference type="PROSITE" id="PS00396">
    <property type="entry name" value="TOPO_IA_1"/>
    <property type="match status" value="1"/>
</dbReference>
<feature type="domain" description="Toprim" evidence="12">
    <location>
        <begin position="3"/>
        <end position="153"/>
    </location>
</feature>
<dbReference type="InterPro" id="IPR003602">
    <property type="entry name" value="Topo_IA_DNA-bd_dom"/>
</dbReference>
<dbReference type="InterPro" id="IPR013497">
    <property type="entry name" value="Topo_IA_cen"/>
</dbReference>
<dbReference type="PROSITE" id="PS52039">
    <property type="entry name" value="TOPO_IA_2"/>
    <property type="match status" value="1"/>
</dbReference>
<feature type="site" description="Interaction with DNA" evidence="11">
    <location>
        <position position="183"/>
    </location>
</feature>
<dbReference type="InterPro" id="IPR013824">
    <property type="entry name" value="Topo_IA_cen_sub1"/>
</dbReference>
<dbReference type="Pfam" id="PF01396">
    <property type="entry name" value="Zn_ribbon_Top1"/>
    <property type="match status" value="2"/>
</dbReference>
<dbReference type="CDD" id="cd00186">
    <property type="entry name" value="TOP1Ac"/>
    <property type="match status" value="1"/>
</dbReference>
<evidence type="ECO:0000256" key="8">
    <source>
        <dbReference type="ARBA" id="ARBA00023029"/>
    </source>
</evidence>
<protein>
    <recommendedName>
        <fullName evidence="11">DNA topoisomerase 1</fullName>
        <ecNumber evidence="11">5.6.2.1</ecNumber>
    </recommendedName>
    <alternativeName>
        <fullName evidence="11">DNA topoisomerase I</fullName>
    </alternativeName>
</protein>
<dbReference type="RefSeq" id="WP_378117780.1">
    <property type="nucleotide sequence ID" value="NZ_JBHRTF010000003.1"/>
</dbReference>
<dbReference type="SMART" id="SM00493">
    <property type="entry name" value="TOPRIM"/>
    <property type="match status" value="1"/>
</dbReference>
<evidence type="ECO:0000313" key="14">
    <source>
        <dbReference type="EMBL" id="MFC3115470.1"/>
    </source>
</evidence>
<feature type="region of interest" description="Interaction with DNA" evidence="11">
    <location>
        <begin position="203"/>
        <end position="208"/>
    </location>
</feature>
<dbReference type="InterPro" id="IPR013263">
    <property type="entry name" value="TopoI_Znr_bac"/>
</dbReference>
<dbReference type="NCBIfam" id="TIGR01051">
    <property type="entry name" value="topA_bact"/>
    <property type="match status" value="1"/>
</dbReference>
<dbReference type="Pfam" id="PF01131">
    <property type="entry name" value="Topoisom_bac"/>
    <property type="match status" value="1"/>
</dbReference>
<dbReference type="Gene3D" id="2.70.20.10">
    <property type="entry name" value="Topoisomerase I, domain 3"/>
    <property type="match status" value="1"/>
</dbReference>
<gene>
    <name evidence="11 14" type="primary">topA</name>
    <name evidence="14" type="ORF">ACFODX_07875</name>
</gene>
<dbReference type="PRINTS" id="PR00417">
    <property type="entry name" value="PRTPISMRASEI"/>
</dbReference>
<dbReference type="InterPro" id="IPR023405">
    <property type="entry name" value="Topo_IA_core_domain"/>
</dbReference>
<dbReference type="InterPro" id="IPR000380">
    <property type="entry name" value="Topo_IA"/>
</dbReference>
<comment type="function">
    <text evidence="11">Releases the supercoiling and torsional tension of DNA, which is introduced during the DNA replication and transcription, by transiently cleaving and rejoining one strand of the DNA duplex. Introduces a single-strand break via transesterification at a target site in duplex DNA. The scissile phosphodiester is attacked by the catalytic tyrosine of the enzyme, resulting in the formation of a DNA-(5'-phosphotyrosyl)-enzyme intermediate and the expulsion of a 3'-OH DNA strand. The free DNA strand then undergoes passage around the unbroken strand, thus removing DNA supercoils. Finally, in the religation step, the DNA 3'-OH attacks the covalent intermediate to expel the active-site tyrosine and restore the DNA phosphodiester backbone.</text>
</comment>
<dbReference type="Gene3D" id="3.30.65.10">
    <property type="entry name" value="Bacterial Topoisomerase I, domain 1"/>
    <property type="match status" value="3"/>
</dbReference>
<keyword evidence="7" id="KW-0460">Magnesium</keyword>
<dbReference type="Gene3D" id="1.10.290.10">
    <property type="entry name" value="Topoisomerase I, domain 4"/>
    <property type="match status" value="1"/>
</dbReference>
<feature type="domain" description="Topo IA-type catalytic" evidence="13">
    <location>
        <begin position="169"/>
        <end position="586"/>
    </location>
</feature>
<feature type="site" description="Interaction with DNA" evidence="11">
    <location>
        <position position="179"/>
    </location>
</feature>
<dbReference type="InterPro" id="IPR023406">
    <property type="entry name" value="Topo_IA_AS"/>
</dbReference>
<dbReference type="Gene3D" id="2.20.25.10">
    <property type="match status" value="1"/>
</dbReference>
<keyword evidence="8 11" id="KW-0799">Topoisomerase</keyword>
<dbReference type="InterPro" id="IPR006171">
    <property type="entry name" value="TOPRIM_dom"/>
</dbReference>
<dbReference type="PROSITE" id="PS50880">
    <property type="entry name" value="TOPRIM"/>
    <property type="match status" value="1"/>
</dbReference>
<organism evidence="14 15">
    <name type="scientific">Cellvibrio fontiphilus</name>
    <dbReference type="NCBI Taxonomy" id="1815559"/>
    <lineage>
        <taxon>Bacteria</taxon>
        <taxon>Pseudomonadati</taxon>
        <taxon>Pseudomonadota</taxon>
        <taxon>Gammaproteobacteria</taxon>
        <taxon>Cellvibrionales</taxon>
        <taxon>Cellvibrionaceae</taxon>
        <taxon>Cellvibrio</taxon>
    </lineage>
</organism>
<evidence type="ECO:0000256" key="11">
    <source>
        <dbReference type="HAMAP-Rule" id="MF_00952"/>
    </source>
</evidence>
<comment type="subunit">
    <text evidence="11">Monomer.</text>
</comment>
<evidence type="ECO:0000256" key="2">
    <source>
        <dbReference type="ARBA" id="ARBA00009446"/>
    </source>
</evidence>
<dbReference type="SMART" id="SM00437">
    <property type="entry name" value="TOP1Ac"/>
    <property type="match status" value="1"/>
</dbReference>
<dbReference type="SUPFAM" id="SSF57783">
    <property type="entry name" value="Zinc beta-ribbon"/>
    <property type="match status" value="3"/>
</dbReference>
<evidence type="ECO:0000256" key="6">
    <source>
        <dbReference type="ARBA" id="ARBA00022833"/>
    </source>
</evidence>
<keyword evidence="4" id="KW-0677">Repeat</keyword>
<keyword evidence="9 11" id="KW-0238">DNA-binding</keyword>
<evidence type="ECO:0000313" key="15">
    <source>
        <dbReference type="Proteomes" id="UP001595555"/>
    </source>
</evidence>
<comment type="caution">
    <text evidence="14">The sequence shown here is derived from an EMBL/GenBank/DDBJ whole genome shotgun (WGS) entry which is preliminary data.</text>
</comment>
<feature type="site" description="Interaction with DNA" evidence="11">
    <location>
        <position position="180"/>
    </location>
</feature>
<dbReference type="InterPro" id="IPR013498">
    <property type="entry name" value="Topo_IA_Znf"/>
</dbReference>
<dbReference type="InterPro" id="IPR049330">
    <property type="entry name" value="TOP1_Znf"/>
</dbReference>
<dbReference type="Gene3D" id="3.40.50.140">
    <property type="match status" value="1"/>
</dbReference>
<feature type="site" description="Interaction with DNA" evidence="11">
    <location>
        <position position="518"/>
    </location>
</feature>
<dbReference type="SMART" id="SM00436">
    <property type="entry name" value="TOP1Bc"/>
    <property type="match status" value="1"/>
</dbReference>
<dbReference type="PANTHER" id="PTHR42785">
    <property type="entry name" value="DNA TOPOISOMERASE, TYPE IA, CORE"/>
    <property type="match status" value="1"/>
</dbReference>
<dbReference type="Pfam" id="PF21372">
    <property type="entry name" value="Zn_ribbon_bTOP1"/>
    <property type="match status" value="1"/>
</dbReference>
<dbReference type="Pfam" id="PF01751">
    <property type="entry name" value="Toprim"/>
    <property type="match status" value="1"/>
</dbReference>
<name>A0ABV7FCY3_9GAMM</name>
<keyword evidence="5" id="KW-0863">Zinc-finger</keyword>
<dbReference type="InterPro" id="IPR013826">
    <property type="entry name" value="Topo_IA_cen_sub3"/>
</dbReference>
<feature type="site" description="Interaction with DNA" evidence="11">
    <location>
        <position position="188"/>
    </location>
</feature>
<dbReference type="PANTHER" id="PTHR42785:SF1">
    <property type="entry name" value="DNA TOPOISOMERASE"/>
    <property type="match status" value="1"/>
</dbReference>
<dbReference type="EC" id="5.6.2.1" evidence="11"/>
<dbReference type="EMBL" id="JBHRTF010000003">
    <property type="protein sequence ID" value="MFC3115470.1"/>
    <property type="molecule type" value="Genomic_DNA"/>
</dbReference>
<dbReference type="Proteomes" id="UP001595555">
    <property type="component" value="Unassembled WGS sequence"/>
</dbReference>
<evidence type="ECO:0000256" key="10">
    <source>
        <dbReference type="ARBA" id="ARBA00023235"/>
    </source>
</evidence>
<evidence type="ECO:0000256" key="1">
    <source>
        <dbReference type="ARBA" id="ARBA00000213"/>
    </source>
</evidence>
<dbReference type="InterPro" id="IPR013825">
    <property type="entry name" value="Topo_IA_cen_sub2"/>
</dbReference>
<dbReference type="GO" id="GO:0003917">
    <property type="term" value="F:DNA topoisomerase type I (single strand cut, ATP-independent) activity"/>
    <property type="evidence" value="ECO:0007669"/>
    <property type="project" value="UniProtKB-EC"/>
</dbReference>
<dbReference type="Gene3D" id="1.10.460.10">
    <property type="entry name" value="Topoisomerase I, domain 2"/>
    <property type="match status" value="1"/>
</dbReference>
<keyword evidence="3" id="KW-0479">Metal-binding</keyword>
<proteinExistence type="inferred from homology"/>
<dbReference type="InterPro" id="IPR034149">
    <property type="entry name" value="TOPRIM_TopoI"/>
</dbReference>
<accession>A0ABV7FCY3</accession>
<evidence type="ECO:0000256" key="7">
    <source>
        <dbReference type="ARBA" id="ARBA00022842"/>
    </source>
</evidence>
<comment type="catalytic activity">
    <reaction evidence="1 11">
        <text>ATP-independent breakage of single-stranded DNA, followed by passage and rejoining.</text>
        <dbReference type="EC" id="5.6.2.1"/>
    </reaction>
</comment>
<evidence type="ECO:0000256" key="5">
    <source>
        <dbReference type="ARBA" id="ARBA00022771"/>
    </source>
</evidence>
<evidence type="ECO:0000259" key="13">
    <source>
        <dbReference type="PROSITE" id="PS52039"/>
    </source>
</evidence>
<evidence type="ECO:0000256" key="3">
    <source>
        <dbReference type="ARBA" id="ARBA00022723"/>
    </source>
</evidence>
<dbReference type="HAMAP" id="MF_00952">
    <property type="entry name" value="Topoisom_1_prok"/>
    <property type="match status" value="1"/>
</dbReference>
<reference evidence="15" key="1">
    <citation type="journal article" date="2019" name="Int. J. Syst. Evol. Microbiol.">
        <title>The Global Catalogue of Microorganisms (GCM) 10K type strain sequencing project: providing services to taxonomists for standard genome sequencing and annotation.</title>
        <authorList>
            <consortium name="The Broad Institute Genomics Platform"/>
            <consortium name="The Broad Institute Genome Sequencing Center for Infectious Disease"/>
            <person name="Wu L."/>
            <person name="Ma J."/>
        </authorList>
    </citation>
    <scope>NUCLEOTIDE SEQUENCE [LARGE SCALE GENOMIC DNA]</scope>
    <source>
        <strain evidence="15">KCTC 52237</strain>
    </source>
</reference>
<feature type="site" description="Interaction with DNA" evidence="11">
    <location>
        <position position="195"/>
    </location>
</feature>
<dbReference type="InterPro" id="IPR003601">
    <property type="entry name" value="Topo_IA_2"/>
</dbReference>
<keyword evidence="15" id="KW-1185">Reference proteome</keyword>
<evidence type="ECO:0000256" key="9">
    <source>
        <dbReference type="ARBA" id="ARBA00023125"/>
    </source>
</evidence>
<keyword evidence="6" id="KW-0862">Zinc</keyword>
<dbReference type="InterPro" id="IPR028612">
    <property type="entry name" value="Topoisom_1_IA"/>
</dbReference>
<feature type="site" description="Interaction with DNA" evidence="11">
    <location>
        <position position="332"/>
    </location>
</feature>
<dbReference type="Pfam" id="PF08272">
    <property type="entry name" value="Zn_Ribbon_Topo"/>
    <property type="match status" value="2"/>
</dbReference>
<feature type="site" description="Interaction with DNA" evidence="11">
    <location>
        <position position="33"/>
    </location>
</feature>
<dbReference type="SUPFAM" id="SSF56712">
    <property type="entry name" value="Prokaryotic type I DNA topoisomerase"/>
    <property type="match status" value="1"/>
</dbReference>
<evidence type="ECO:0000256" key="4">
    <source>
        <dbReference type="ARBA" id="ARBA00022737"/>
    </source>
</evidence>
<sequence length="873" mass="97772">MGKSLVIVESPAKAKTINKYLGNDFIVKSSIGHIRDLPTSGGAKPVDAKERAKQAAATRKMSADEKALYQAKKSKSQLVNRMGIDPDNNWEASYEILPGKEKVVDELKKLAEKADMVYLATDLDREGEAIAWHLREAIGGDEARYRRVVFNEITKTAIQNAFKTPGPIDQNRVDAQQARRFLDRVVGYMVSPLLWEKVARGLSAGRVQSVAVRLVVEREREIRAFVPEEYWTLFADLQADKGQQANFEVKKVGEDVFKPVNEAQTMAAVAALQGATYKVISREDKPTQSKPSAPFITSTLQQAASTRLGFGVKKTMMMAQRLYEAGYITYMRTDSTNLSKEAVDSCRDYILENFGKRYLPETPVLYSSKDGAQEAHEAIRPSNVGVMPNQLSGMERDAERLYGLIWQQFVACQMTPAEYTSTSVVVSAGSYELRTRGRVIRFDGYTKVSPQIAKKDEDVVLPDMKVGQVLPLIKLNPQQHFTKPPARYTEASLVKELEKRAIGRPSTYASIISTIQERGYVRQENRRFYAEKMGDIVTERLVESFDDLMDYGFTANMEGSLDVVAQGGKNWRDLLNEFYAGFSKKLAIASSADKGMRANDPTETDIPCSLCGRHMQIRTGSTGVFLGCSGYALPPKERCKNTMNLVSGDEVIEADADEEAESRQLRSKHRCKLCNSAMDSYLLDEHRKLHICGNNPDCPGYEVEQGSYRLKGYEGPTLECDKCGSEMQLKTGRFGKYFGCTNGECKNTRKLLKNGEAAPPKVDPIVMPELRCEKVDDHYVLRDGAAGLFLAASQFPKNRETRAPLVEELLPYKDKIDPKYHFLLSAPVKDSDGNKAIVRFSRKTKEQYVQTEVNGKATGWKAFYTNGKWQVQK</sequence>
<feature type="active site" description="O-(5'-phospho-DNA)-tyrosine intermediate" evidence="11">
    <location>
        <position position="330"/>
    </location>
</feature>
<keyword evidence="10 11" id="KW-0413">Isomerase</keyword>
<dbReference type="CDD" id="cd03363">
    <property type="entry name" value="TOPRIM_TopoIA_TopoI"/>
    <property type="match status" value="1"/>
</dbReference>
<dbReference type="InterPro" id="IPR005733">
    <property type="entry name" value="TopoI_bac-type"/>
</dbReference>
<evidence type="ECO:0000259" key="12">
    <source>
        <dbReference type="PROSITE" id="PS50880"/>
    </source>
</evidence>
<comment type="similarity">
    <text evidence="2 11">Belongs to the type IA topoisomerase family.</text>
</comment>